<dbReference type="Proteomes" id="UP000305202">
    <property type="component" value="Unassembled WGS sequence"/>
</dbReference>
<reference evidence="1 2" key="1">
    <citation type="submission" date="2019-04" db="EMBL/GenBank/DDBJ databases">
        <authorList>
            <person name="Li M."/>
            <person name="Gao C."/>
        </authorList>
    </citation>
    <scope>NUCLEOTIDE SEQUENCE [LARGE SCALE GENOMIC DNA]</scope>
    <source>
        <strain evidence="1 2">BGMRC 2031</strain>
    </source>
</reference>
<comment type="caution">
    <text evidence="1">The sequence shown here is derived from an EMBL/GenBank/DDBJ whole genome shotgun (WGS) entry which is preliminary data.</text>
</comment>
<organism evidence="1 2">
    <name type="scientific">Martelella alba</name>
    <dbReference type="NCBI Taxonomy" id="2590451"/>
    <lineage>
        <taxon>Bacteria</taxon>
        <taxon>Pseudomonadati</taxon>
        <taxon>Pseudomonadota</taxon>
        <taxon>Alphaproteobacteria</taxon>
        <taxon>Hyphomicrobiales</taxon>
        <taxon>Aurantimonadaceae</taxon>
        <taxon>Martelella</taxon>
    </lineage>
</organism>
<sequence>MPTKINCHPYPCEIWFTTSRKKFNRLHKKIFGEDNLCELGAGIVVPDMHRQRMIIGVFDDSADTLVHEVSHLVIDIFNAVGMEVNIETTEAFAYLFESIFSQCFKIQNNDNKRT</sequence>
<keyword evidence="2" id="KW-1185">Reference proteome</keyword>
<dbReference type="RefSeq" id="WP_136992735.1">
    <property type="nucleotide sequence ID" value="NZ_SZPQ01000056.1"/>
</dbReference>
<evidence type="ECO:0000313" key="1">
    <source>
        <dbReference type="EMBL" id="TKI02958.1"/>
    </source>
</evidence>
<gene>
    <name evidence="1" type="ORF">FCN80_23395</name>
</gene>
<accession>A0ABY2SFU7</accession>
<protein>
    <submittedName>
        <fullName evidence="1">Uncharacterized protein</fullName>
    </submittedName>
</protein>
<proteinExistence type="predicted"/>
<name>A0ABY2SFU7_9HYPH</name>
<dbReference type="EMBL" id="SZPQ01000056">
    <property type="protein sequence ID" value="TKI02958.1"/>
    <property type="molecule type" value="Genomic_DNA"/>
</dbReference>
<evidence type="ECO:0000313" key="2">
    <source>
        <dbReference type="Proteomes" id="UP000305202"/>
    </source>
</evidence>